<comment type="caution">
    <text evidence="2">The sequence shown here is derived from an EMBL/GenBank/DDBJ whole genome shotgun (WGS) entry which is preliminary data.</text>
</comment>
<organism evidence="2 3">
    <name type="scientific">Pectobacterium betavasculorum</name>
    <dbReference type="NCBI Taxonomy" id="55207"/>
    <lineage>
        <taxon>Bacteria</taxon>
        <taxon>Pseudomonadati</taxon>
        <taxon>Pseudomonadota</taxon>
        <taxon>Gammaproteobacteria</taxon>
        <taxon>Enterobacterales</taxon>
        <taxon>Pectobacteriaceae</taxon>
        <taxon>Pectobacterium</taxon>
    </lineage>
</organism>
<dbReference type="Pfam" id="PF12101">
    <property type="entry name" value="DUF3577"/>
    <property type="match status" value="2"/>
</dbReference>
<dbReference type="eggNOG" id="ENOG502Z9W9">
    <property type="taxonomic scope" value="Bacteria"/>
</dbReference>
<gene>
    <name evidence="2" type="ORF">KP22_18550</name>
</gene>
<evidence type="ECO:0000313" key="2">
    <source>
        <dbReference type="EMBL" id="KFX02493.1"/>
    </source>
</evidence>
<feature type="region of interest" description="Disordered" evidence="1">
    <location>
        <begin position="254"/>
        <end position="306"/>
    </location>
</feature>
<evidence type="ECO:0008006" key="4">
    <source>
        <dbReference type="Google" id="ProtNLM"/>
    </source>
</evidence>
<dbReference type="Proteomes" id="UP000032874">
    <property type="component" value="Unassembled WGS sequence"/>
</dbReference>
<dbReference type="EMBL" id="JQHM01000014">
    <property type="protein sequence ID" value="KFX02493.1"/>
    <property type="molecule type" value="Genomic_DNA"/>
</dbReference>
<dbReference type="STRING" id="55207.KP22_18550"/>
<evidence type="ECO:0000256" key="1">
    <source>
        <dbReference type="SAM" id="MobiDB-lite"/>
    </source>
</evidence>
<proteinExistence type="predicted"/>
<evidence type="ECO:0000313" key="3">
    <source>
        <dbReference type="Proteomes" id="UP000032874"/>
    </source>
</evidence>
<dbReference type="AlphaFoldDB" id="A0A093U2P4"/>
<dbReference type="InterPro" id="IPR021960">
    <property type="entry name" value="DUF3577"/>
</dbReference>
<sequence>MSHSTSGEKAYFDLHTEGYGRLQRVREVPVRGGRRAQPFLACTIAALVGSVKEPVTRYFDVKVSGAEAKKLVEHYIGMDDPKQRPMVKFRLGDLWSDAFIRPSGERKGEPAASLKGRLLKAELIDPATLAAIEQYELITRGIGYLNRPKDVTPKESDPFLTCTIGALAGPVEEPEYRYINTIVTTPEAQHLVRRCVQAVEAERKVLVVFRLNDMKADPYLRTKGEHAGEPAASLESRLIHIGLIKIDGQLVYPTANQPPSSGHATVASTASESPDNSTDMPSTTSGTAEPEAQSSVEEEPALVTSR</sequence>
<protein>
    <recommendedName>
        <fullName evidence="4">DUF3577 domain-containing protein</fullName>
    </recommendedName>
</protein>
<reference evidence="2 3" key="1">
    <citation type="submission" date="2014-08" db="EMBL/GenBank/DDBJ databases">
        <title>Genome sequences of NCPPB Pectobacterium isolates.</title>
        <authorList>
            <person name="Glover R.H."/>
            <person name="Sapp M."/>
            <person name="Elphinstone J."/>
        </authorList>
    </citation>
    <scope>NUCLEOTIDE SEQUENCE [LARGE SCALE GENOMIC DNA]</scope>
    <source>
        <strain evidence="2 3">NCPPB 2795</strain>
    </source>
</reference>
<feature type="compositionally biased region" description="Polar residues" evidence="1">
    <location>
        <begin position="254"/>
        <end position="295"/>
    </location>
</feature>
<dbReference type="RefSeq" id="WP_039325601.1">
    <property type="nucleotide sequence ID" value="NZ_JQHM01000014.1"/>
</dbReference>
<name>A0A093U2P4_9GAMM</name>
<accession>A0A093U2P4</accession>